<name>A0AA39J1U8_9AGAR</name>
<gene>
    <name evidence="1" type="ORF">EV421DRAFT_1741317</name>
</gene>
<proteinExistence type="predicted"/>
<sequence>MSGLWTRLFLIGTWRRVGQDRPDTAPPAFASLHQNNSLHMPLVTSKLTMDGKEWTHHYENVIYSSTPGLEPDEEAHRRYESLPEVTVSTFNTEARQAESYFSVPKQYRYTGRKPVIPSSLSNTPCKVFGVDGLLEMFNSILGTSYTLYRPRIHSLLEVFITKGLDFGIAYAHLRPLWYYNLDIEEELSTREEQDSKMQEGVLVNNRILDQRVPSRHVWDLHEWPVPTPKDTNLDLIRIEMLNVGAEYAWLDVLCLRQVGGWWEDLHAEEWKVDVPTTGRVYRGQEPILYYFNELGWPLHMKMGDFESDRSWFKCVWTLQEVSHWRIISRDMGDANTMAEEVAGMVYLLGWVDTIPAYYEMQSIEDAWTALVDVLWILEWGNLFFTYPKSGNGRKVWRPSWSQVMDTADVLPSKPRTVAGVEHEEKADADWIEALCIESGYVQRLAEGSHNSEETPCAQARNATVLKTLITPTPNTTHTNPQSSWGGYYAIEAD</sequence>
<keyword evidence="2" id="KW-1185">Reference proteome</keyword>
<accession>A0AA39J1U8</accession>
<dbReference type="AlphaFoldDB" id="A0AA39J1U8"/>
<evidence type="ECO:0000313" key="1">
    <source>
        <dbReference type="EMBL" id="KAK0433766.1"/>
    </source>
</evidence>
<evidence type="ECO:0000313" key="2">
    <source>
        <dbReference type="Proteomes" id="UP001175226"/>
    </source>
</evidence>
<organism evidence="1 2">
    <name type="scientific">Armillaria borealis</name>
    <dbReference type="NCBI Taxonomy" id="47425"/>
    <lineage>
        <taxon>Eukaryota</taxon>
        <taxon>Fungi</taxon>
        <taxon>Dikarya</taxon>
        <taxon>Basidiomycota</taxon>
        <taxon>Agaricomycotina</taxon>
        <taxon>Agaricomycetes</taxon>
        <taxon>Agaricomycetidae</taxon>
        <taxon>Agaricales</taxon>
        <taxon>Marasmiineae</taxon>
        <taxon>Physalacriaceae</taxon>
        <taxon>Armillaria</taxon>
    </lineage>
</organism>
<evidence type="ECO:0008006" key="3">
    <source>
        <dbReference type="Google" id="ProtNLM"/>
    </source>
</evidence>
<protein>
    <recommendedName>
        <fullName evidence="3">Heterokaryon incompatibility domain-containing protein</fullName>
    </recommendedName>
</protein>
<dbReference type="EMBL" id="JAUEPT010000077">
    <property type="protein sequence ID" value="KAK0433766.1"/>
    <property type="molecule type" value="Genomic_DNA"/>
</dbReference>
<comment type="caution">
    <text evidence="1">The sequence shown here is derived from an EMBL/GenBank/DDBJ whole genome shotgun (WGS) entry which is preliminary data.</text>
</comment>
<reference evidence="1" key="1">
    <citation type="submission" date="2023-06" db="EMBL/GenBank/DDBJ databases">
        <authorList>
            <consortium name="Lawrence Berkeley National Laboratory"/>
            <person name="Ahrendt S."/>
            <person name="Sahu N."/>
            <person name="Indic B."/>
            <person name="Wong-Bajracharya J."/>
            <person name="Merenyi Z."/>
            <person name="Ke H.-M."/>
            <person name="Monk M."/>
            <person name="Kocsube S."/>
            <person name="Drula E."/>
            <person name="Lipzen A."/>
            <person name="Balint B."/>
            <person name="Henrissat B."/>
            <person name="Andreopoulos B."/>
            <person name="Martin F.M."/>
            <person name="Harder C.B."/>
            <person name="Rigling D."/>
            <person name="Ford K.L."/>
            <person name="Foster G.D."/>
            <person name="Pangilinan J."/>
            <person name="Papanicolaou A."/>
            <person name="Barry K."/>
            <person name="LaButti K."/>
            <person name="Viragh M."/>
            <person name="Koriabine M."/>
            <person name="Yan M."/>
            <person name="Riley R."/>
            <person name="Champramary S."/>
            <person name="Plett K.L."/>
            <person name="Tsai I.J."/>
            <person name="Slot J."/>
            <person name="Sipos G."/>
            <person name="Plett J."/>
            <person name="Nagy L.G."/>
            <person name="Grigoriev I.V."/>
        </authorList>
    </citation>
    <scope>NUCLEOTIDE SEQUENCE</scope>
    <source>
        <strain evidence="1">FPL87.14</strain>
    </source>
</reference>
<dbReference type="Proteomes" id="UP001175226">
    <property type="component" value="Unassembled WGS sequence"/>
</dbReference>